<dbReference type="EMBL" id="LCRB01000016">
    <property type="protein sequence ID" value="KKW26172.1"/>
    <property type="molecule type" value="Genomic_DNA"/>
</dbReference>
<feature type="transmembrane region" description="Helical" evidence="1">
    <location>
        <begin position="12"/>
        <end position="33"/>
    </location>
</feature>
<evidence type="ECO:0000313" key="2">
    <source>
        <dbReference type="EMBL" id="KKW26172.1"/>
    </source>
</evidence>
<dbReference type="Proteomes" id="UP000034913">
    <property type="component" value="Unassembled WGS sequence"/>
</dbReference>
<evidence type="ECO:0000256" key="1">
    <source>
        <dbReference type="SAM" id="Phobius"/>
    </source>
</evidence>
<comment type="caution">
    <text evidence="2">The sequence shown here is derived from an EMBL/GenBank/DDBJ whole genome shotgun (WGS) entry which is preliminary data.</text>
</comment>
<name>A0A0G1ZEC0_UNCK3</name>
<organism evidence="2 3">
    <name type="scientific">candidate division Kazan bacterium GW2011_GWB1_52_7</name>
    <dbReference type="NCBI Taxonomy" id="1620414"/>
    <lineage>
        <taxon>Bacteria</taxon>
        <taxon>Bacteria division Kazan-3B-28</taxon>
    </lineage>
</organism>
<keyword evidence="1" id="KW-1133">Transmembrane helix</keyword>
<gene>
    <name evidence="2" type="ORF">VF00_C0016G0010</name>
</gene>
<sequence>MLFSREKKISLTFLTLFSVSALICGLLVFYHPYQLLFSGKKKEAADLVLLTTAYLAGFFLLFLFLNALLLK</sequence>
<keyword evidence="1" id="KW-0812">Transmembrane</keyword>
<reference evidence="2 3" key="1">
    <citation type="journal article" date="2015" name="Nature">
        <title>rRNA introns, odd ribosomes, and small enigmatic genomes across a large radiation of phyla.</title>
        <authorList>
            <person name="Brown C.T."/>
            <person name="Hug L.A."/>
            <person name="Thomas B.C."/>
            <person name="Sharon I."/>
            <person name="Castelle C.J."/>
            <person name="Singh A."/>
            <person name="Wilkins M.J."/>
            <person name="Williams K.H."/>
            <person name="Banfield J.F."/>
        </authorList>
    </citation>
    <scope>NUCLEOTIDE SEQUENCE [LARGE SCALE GENOMIC DNA]</scope>
</reference>
<evidence type="ECO:0000313" key="3">
    <source>
        <dbReference type="Proteomes" id="UP000034913"/>
    </source>
</evidence>
<protein>
    <submittedName>
        <fullName evidence="2">Uncharacterized protein</fullName>
    </submittedName>
</protein>
<dbReference type="AlphaFoldDB" id="A0A0G1ZEC0"/>
<accession>A0A0G1ZEC0</accession>
<feature type="transmembrane region" description="Helical" evidence="1">
    <location>
        <begin position="53"/>
        <end position="70"/>
    </location>
</feature>
<keyword evidence="1" id="KW-0472">Membrane</keyword>
<proteinExistence type="predicted"/>